<dbReference type="AlphaFoldDB" id="A0A6A0A436"/>
<feature type="region of interest" description="Disordered" evidence="1">
    <location>
        <begin position="44"/>
        <end position="70"/>
    </location>
</feature>
<gene>
    <name evidence="2" type="ORF">HaLaN_25570</name>
</gene>
<protein>
    <submittedName>
        <fullName evidence="2">Uncharacterized protein</fullName>
    </submittedName>
</protein>
<evidence type="ECO:0000313" key="3">
    <source>
        <dbReference type="Proteomes" id="UP000485058"/>
    </source>
</evidence>
<comment type="caution">
    <text evidence="2">The sequence shown here is derived from an EMBL/GenBank/DDBJ whole genome shotgun (WGS) entry which is preliminary data.</text>
</comment>
<dbReference type="Proteomes" id="UP000485058">
    <property type="component" value="Unassembled WGS sequence"/>
</dbReference>
<accession>A0A6A0A436</accession>
<keyword evidence="3" id="KW-1185">Reference proteome</keyword>
<dbReference type="EMBL" id="BLLF01003415">
    <property type="protein sequence ID" value="GFH27274.1"/>
    <property type="molecule type" value="Genomic_DNA"/>
</dbReference>
<sequence>MVAVAPICSFAAAASGSSSSTAPAPATARGEGYYKKYLANRADRSGRLLPPSPEAEQLVPLRPLEQHVLQ</sequence>
<reference evidence="2 3" key="1">
    <citation type="submission" date="2020-02" db="EMBL/GenBank/DDBJ databases">
        <title>Draft genome sequence of Haematococcus lacustris strain NIES-144.</title>
        <authorList>
            <person name="Morimoto D."/>
            <person name="Nakagawa S."/>
            <person name="Yoshida T."/>
            <person name="Sawayama S."/>
        </authorList>
    </citation>
    <scope>NUCLEOTIDE SEQUENCE [LARGE SCALE GENOMIC DNA]</scope>
    <source>
        <strain evidence="2 3">NIES-144</strain>
    </source>
</reference>
<proteinExistence type="predicted"/>
<name>A0A6A0A436_HAELA</name>
<organism evidence="2 3">
    <name type="scientific">Haematococcus lacustris</name>
    <name type="common">Green alga</name>
    <name type="synonym">Haematococcus pluvialis</name>
    <dbReference type="NCBI Taxonomy" id="44745"/>
    <lineage>
        <taxon>Eukaryota</taxon>
        <taxon>Viridiplantae</taxon>
        <taxon>Chlorophyta</taxon>
        <taxon>core chlorophytes</taxon>
        <taxon>Chlorophyceae</taxon>
        <taxon>CS clade</taxon>
        <taxon>Chlamydomonadales</taxon>
        <taxon>Haematococcaceae</taxon>
        <taxon>Haematococcus</taxon>
    </lineage>
</organism>
<evidence type="ECO:0000256" key="1">
    <source>
        <dbReference type="SAM" id="MobiDB-lite"/>
    </source>
</evidence>
<evidence type="ECO:0000313" key="2">
    <source>
        <dbReference type="EMBL" id="GFH27274.1"/>
    </source>
</evidence>